<dbReference type="CDD" id="cd06170">
    <property type="entry name" value="LuxR_C_like"/>
    <property type="match status" value="1"/>
</dbReference>
<dbReference type="PANTHER" id="PTHR45566:SF2">
    <property type="entry name" value="NARL SUBFAMILY"/>
    <property type="match status" value="1"/>
</dbReference>
<dbReference type="GO" id="GO:0006355">
    <property type="term" value="P:regulation of DNA-templated transcription"/>
    <property type="evidence" value="ECO:0007669"/>
    <property type="project" value="InterPro"/>
</dbReference>
<dbReference type="Pfam" id="PF00072">
    <property type="entry name" value="Response_reg"/>
    <property type="match status" value="1"/>
</dbReference>
<dbReference type="InterPro" id="IPR001789">
    <property type="entry name" value="Sig_transdc_resp-reg_receiver"/>
</dbReference>
<dbReference type="InterPro" id="IPR016032">
    <property type="entry name" value="Sig_transdc_resp-reg_C-effctor"/>
</dbReference>
<evidence type="ECO:0000313" key="7">
    <source>
        <dbReference type="Proteomes" id="UP000232163"/>
    </source>
</evidence>
<dbReference type="PROSITE" id="PS50043">
    <property type="entry name" value="HTH_LUXR_2"/>
    <property type="match status" value="1"/>
</dbReference>
<dbReference type="OrthoDB" id="9814495at2"/>
<dbReference type="InterPro" id="IPR036388">
    <property type="entry name" value="WH-like_DNA-bd_sf"/>
</dbReference>
<dbReference type="AlphaFoldDB" id="A0A2N9W302"/>
<dbReference type="PROSITE" id="PS50110">
    <property type="entry name" value="RESPONSE_REGULATORY"/>
    <property type="match status" value="1"/>
</dbReference>
<dbReference type="InterPro" id="IPR058245">
    <property type="entry name" value="NreC/VraR/RcsB-like_REC"/>
</dbReference>
<dbReference type="KEGG" id="pht:BLM14_20235"/>
<dbReference type="SMART" id="SM00448">
    <property type="entry name" value="REC"/>
    <property type="match status" value="1"/>
</dbReference>
<dbReference type="SMART" id="SM00421">
    <property type="entry name" value="HTH_LUXR"/>
    <property type="match status" value="1"/>
</dbReference>
<dbReference type="SUPFAM" id="SSF52172">
    <property type="entry name" value="CheY-like"/>
    <property type="match status" value="1"/>
</dbReference>
<keyword evidence="2 6" id="KW-0238">DNA-binding</keyword>
<sequence>MEQLDGASNLQERIIVADDHPVFRDGMRRIVQRLYPYATVQEAGSFDEVLNLARADVAPNTFVLDLLFPGFEAKASIWALRREFDRATIIIVSMIDSDETIRRVMAAGADGFISKAVHPLEISSAITAIRNGDVVVKQSDDGAFPAINENDALSHLTLRQRDVLRLLARGLSNKEIARALDISPFTVRIHVSALFRTLKVSSRSAAAAKAVESGL</sequence>
<evidence type="ECO:0000259" key="4">
    <source>
        <dbReference type="PROSITE" id="PS50043"/>
    </source>
</evidence>
<reference evidence="7" key="1">
    <citation type="journal article" date="2017" name="Int J Environ Stud">
        <title>Does the Miocene-Pliocene relict legume Oxytropis triphylla form nitrogen-fixing nodules with a combination of bacterial strains?</title>
        <authorList>
            <person name="Safronova V."/>
            <person name="Belimov A."/>
            <person name="Sazanova A."/>
            <person name="Kuznetsova I."/>
            <person name="Popova J."/>
            <person name="Andronov E."/>
            <person name="Verkhozina A."/>
            <person name="Tikhonovich I."/>
        </authorList>
    </citation>
    <scope>NUCLEOTIDE SEQUENCE [LARGE SCALE GENOMIC DNA]</scope>
    <source>
        <strain evidence="7">Tri-38</strain>
    </source>
</reference>
<protein>
    <submittedName>
        <fullName evidence="6">DNA-binding response regulator</fullName>
    </submittedName>
</protein>
<dbReference type="PRINTS" id="PR00038">
    <property type="entry name" value="HTHLUXR"/>
</dbReference>
<evidence type="ECO:0000256" key="3">
    <source>
        <dbReference type="PROSITE-ProRule" id="PRU00169"/>
    </source>
</evidence>
<feature type="domain" description="Response regulatory" evidence="5">
    <location>
        <begin position="13"/>
        <end position="130"/>
    </location>
</feature>
<dbReference type="GO" id="GO:0000160">
    <property type="term" value="P:phosphorelay signal transduction system"/>
    <property type="evidence" value="ECO:0007669"/>
    <property type="project" value="InterPro"/>
</dbReference>
<comment type="caution">
    <text evidence="6">The sequence shown here is derived from an EMBL/GenBank/DDBJ whole genome shotgun (WGS) entry which is preliminary data.</text>
</comment>
<evidence type="ECO:0000313" key="6">
    <source>
        <dbReference type="EMBL" id="PIO46120.1"/>
    </source>
</evidence>
<dbReference type="InterPro" id="IPR000792">
    <property type="entry name" value="Tscrpt_reg_LuxR_C"/>
</dbReference>
<evidence type="ECO:0000256" key="2">
    <source>
        <dbReference type="ARBA" id="ARBA00023125"/>
    </source>
</evidence>
<dbReference type="InterPro" id="IPR011006">
    <property type="entry name" value="CheY-like_superfamily"/>
</dbReference>
<name>A0A2N9W302_9HYPH</name>
<feature type="domain" description="HTH luxR-type" evidence="4">
    <location>
        <begin position="149"/>
        <end position="214"/>
    </location>
</feature>
<dbReference type="Proteomes" id="UP000232163">
    <property type="component" value="Unassembled WGS sequence"/>
</dbReference>
<dbReference type="PANTHER" id="PTHR45566">
    <property type="entry name" value="HTH-TYPE TRANSCRIPTIONAL REGULATOR YHJB-RELATED"/>
    <property type="match status" value="1"/>
</dbReference>
<gene>
    <name evidence="6" type="ORF">B5P45_04015</name>
</gene>
<dbReference type="SUPFAM" id="SSF46894">
    <property type="entry name" value="C-terminal effector domain of the bipartite response regulators"/>
    <property type="match status" value="1"/>
</dbReference>
<dbReference type="EMBL" id="MZMT01000009">
    <property type="protein sequence ID" value="PIO46120.1"/>
    <property type="molecule type" value="Genomic_DNA"/>
</dbReference>
<dbReference type="InterPro" id="IPR051015">
    <property type="entry name" value="EvgA-like"/>
</dbReference>
<evidence type="ECO:0000259" key="5">
    <source>
        <dbReference type="PROSITE" id="PS50110"/>
    </source>
</evidence>
<dbReference type="Gene3D" id="3.40.50.2300">
    <property type="match status" value="1"/>
</dbReference>
<dbReference type="GO" id="GO:0003677">
    <property type="term" value="F:DNA binding"/>
    <property type="evidence" value="ECO:0007669"/>
    <property type="project" value="UniProtKB-KW"/>
</dbReference>
<dbReference type="Pfam" id="PF00196">
    <property type="entry name" value="GerE"/>
    <property type="match status" value="1"/>
</dbReference>
<dbReference type="CDD" id="cd17535">
    <property type="entry name" value="REC_NarL-like"/>
    <property type="match status" value="1"/>
</dbReference>
<proteinExistence type="predicted"/>
<keyword evidence="7" id="KW-1185">Reference proteome</keyword>
<organism evidence="6 7">
    <name type="scientific">Phyllobacterium zundukense</name>
    <dbReference type="NCBI Taxonomy" id="1867719"/>
    <lineage>
        <taxon>Bacteria</taxon>
        <taxon>Pseudomonadati</taxon>
        <taxon>Pseudomonadota</taxon>
        <taxon>Alphaproteobacteria</taxon>
        <taxon>Hyphomicrobiales</taxon>
        <taxon>Phyllobacteriaceae</taxon>
        <taxon>Phyllobacterium</taxon>
    </lineage>
</organism>
<keyword evidence="1 3" id="KW-0597">Phosphoprotein</keyword>
<dbReference type="Gene3D" id="1.10.10.10">
    <property type="entry name" value="Winged helix-like DNA-binding domain superfamily/Winged helix DNA-binding domain"/>
    <property type="match status" value="1"/>
</dbReference>
<accession>A0A2N9W302</accession>
<dbReference type="RefSeq" id="WP_100001766.1">
    <property type="nucleotide sequence ID" value="NZ_CP017941.1"/>
</dbReference>
<feature type="modified residue" description="4-aspartylphosphate" evidence="3">
    <location>
        <position position="65"/>
    </location>
</feature>
<evidence type="ECO:0000256" key="1">
    <source>
        <dbReference type="ARBA" id="ARBA00022553"/>
    </source>
</evidence>